<dbReference type="SUPFAM" id="SSF47741">
    <property type="entry name" value="CO dehydrogenase ISP C-domain like"/>
    <property type="match status" value="1"/>
</dbReference>
<keyword evidence="3" id="KW-0560">Oxidoreductase</keyword>
<accession>A0ABV3R3P9</accession>
<dbReference type="Pfam" id="PF00111">
    <property type="entry name" value="Fer2"/>
    <property type="match status" value="1"/>
</dbReference>
<organism evidence="7 8">
    <name type="scientific">Mesorhizobium marinum</name>
    <dbReference type="NCBI Taxonomy" id="3228790"/>
    <lineage>
        <taxon>Bacteria</taxon>
        <taxon>Pseudomonadati</taxon>
        <taxon>Pseudomonadota</taxon>
        <taxon>Alphaproteobacteria</taxon>
        <taxon>Hyphomicrobiales</taxon>
        <taxon>Phyllobacteriaceae</taxon>
        <taxon>Mesorhizobium</taxon>
    </lineage>
</organism>
<dbReference type="RefSeq" id="WP_367725019.1">
    <property type="nucleotide sequence ID" value="NZ_JBFOCI010000005.1"/>
</dbReference>
<dbReference type="Proteomes" id="UP001556196">
    <property type="component" value="Unassembled WGS sequence"/>
</dbReference>
<dbReference type="PANTHER" id="PTHR44379">
    <property type="entry name" value="OXIDOREDUCTASE WITH IRON-SULFUR SUBUNIT"/>
    <property type="match status" value="1"/>
</dbReference>
<evidence type="ECO:0000256" key="5">
    <source>
        <dbReference type="ARBA" id="ARBA00023014"/>
    </source>
</evidence>
<evidence type="ECO:0000256" key="2">
    <source>
        <dbReference type="ARBA" id="ARBA00022723"/>
    </source>
</evidence>
<sequence>MATQAKKTQVSMKVNGVEVDGLVEPRTLLVHFIRENLHLTGTHIGCETTHCGACTVDLDGKSVKSCTVFAVQADGAEITTIEGIANADGTLSALQEGFRQMHGLQCGFCTPGMITRAHRLLQENPNPTEEEIRFGIAGNLCRCTGYQNIVRAIQYAAAKINGVEFKEAAE</sequence>
<dbReference type="InterPro" id="IPR001041">
    <property type="entry name" value="2Fe-2S_ferredoxin-type"/>
</dbReference>
<evidence type="ECO:0000259" key="6">
    <source>
        <dbReference type="PROSITE" id="PS51085"/>
    </source>
</evidence>
<dbReference type="InterPro" id="IPR051452">
    <property type="entry name" value="Diverse_Oxidoreductases"/>
</dbReference>
<comment type="caution">
    <text evidence="7">The sequence shown here is derived from an EMBL/GenBank/DDBJ whole genome shotgun (WGS) entry which is preliminary data.</text>
</comment>
<name>A0ABV3R3P9_9HYPH</name>
<dbReference type="InterPro" id="IPR002888">
    <property type="entry name" value="2Fe-2S-bd"/>
</dbReference>
<keyword evidence="2" id="KW-0479">Metal-binding</keyword>
<evidence type="ECO:0000256" key="3">
    <source>
        <dbReference type="ARBA" id="ARBA00023002"/>
    </source>
</evidence>
<dbReference type="Pfam" id="PF01799">
    <property type="entry name" value="Fer2_2"/>
    <property type="match status" value="1"/>
</dbReference>
<keyword evidence="8" id="KW-1185">Reference proteome</keyword>
<evidence type="ECO:0000256" key="1">
    <source>
        <dbReference type="ARBA" id="ARBA00022714"/>
    </source>
</evidence>
<evidence type="ECO:0000256" key="4">
    <source>
        <dbReference type="ARBA" id="ARBA00023004"/>
    </source>
</evidence>
<dbReference type="SUPFAM" id="SSF54292">
    <property type="entry name" value="2Fe-2S ferredoxin-like"/>
    <property type="match status" value="1"/>
</dbReference>
<dbReference type="PROSITE" id="PS51085">
    <property type="entry name" value="2FE2S_FER_2"/>
    <property type="match status" value="1"/>
</dbReference>
<dbReference type="Gene3D" id="1.10.150.120">
    <property type="entry name" value="[2Fe-2S]-binding domain"/>
    <property type="match status" value="1"/>
</dbReference>
<evidence type="ECO:0000313" key="8">
    <source>
        <dbReference type="Proteomes" id="UP001556196"/>
    </source>
</evidence>
<keyword evidence="4" id="KW-0408">Iron</keyword>
<protein>
    <submittedName>
        <fullName evidence="7">(2Fe-2S)-binding protein</fullName>
    </submittedName>
</protein>
<feature type="domain" description="2Fe-2S ferredoxin-type" evidence="6">
    <location>
        <begin position="8"/>
        <end position="84"/>
    </location>
</feature>
<proteinExistence type="predicted"/>
<evidence type="ECO:0000313" key="7">
    <source>
        <dbReference type="EMBL" id="MEW9807836.1"/>
    </source>
</evidence>
<gene>
    <name evidence="7" type="ORF">ABUE31_17750</name>
</gene>
<dbReference type="InterPro" id="IPR036010">
    <property type="entry name" value="2Fe-2S_ferredoxin-like_sf"/>
</dbReference>
<dbReference type="InterPro" id="IPR036884">
    <property type="entry name" value="2Fe-2S-bd_dom_sf"/>
</dbReference>
<keyword evidence="5" id="KW-0411">Iron-sulfur</keyword>
<reference evidence="7 8" key="1">
    <citation type="submission" date="2024-06" db="EMBL/GenBank/DDBJ databases">
        <authorList>
            <person name="Tuo L."/>
        </authorList>
    </citation>
    <scope>NUCLEOTIDE SEQUENCE [LARGE SCALE GENOMIC DNA]</scope>
    <source>
        <strain evidence="7 8">ZMM04-5</strain>
    </source>
</reference>
<dbReference type="InterPro" id="IPR012675">
    <property type="entry name" value="Beta-grasp_dom_sf"/>
</dbReference>
<dbReference type="PANTHER" id="PTHR44379:SF5">
    <property type="entry name" value="OXIDOREDUCTASE WITH IRON-SULFUR SUBUNIT"/>
    <property type="match status" value="1"/>
</dbReference>
<dbReference type="Gene3D" id="3.10.20.30">
    <property type="match status" value="1"/>
</dbReference>
<keyword evidence="1" id="KW-0001">2Fe-2S</keyword>
<dbReference type="EMBL" id="JBFOCI010000005">
    <property type="protein sequence ID" value="MEW9807836.1"/>
    <property type="molecule type" value="Genomic_DNA"/>
</dbReference>